<keyword evidence="11 17" id="KW-0472">Membrane</keyword>
<keyword evidence="7 16" id="KW-0808">Transferase</keyword>
<dbReference type="InterPro" id="IPR043130">
    <property type="entry name" value="CDP-OH_PTrfase_TM_dom"/>
</dbReference>
<evidence type="ECO:0000256" key="9">
    <source>
        <dbReference type="ARBA" id="ARBA00022989"/>
    </source>
</evidence>
<keyword evidence="19" id="KW-1185">Reference proteome</keyword>
<evidence type="ECO:0000256" key="6">
    <source>
        <dbReference type="ARBA" id="ARBA00022516"/>
    </source>
</evidence>
<dbReference type="PROSITE" id="PS00379">
    <property type="entry name" value="CDP_ALCOHOL_P_TRANSF"/>
    <property type="match status" value="1"/>
</dbReference>
<evidence type="ECO:0000256" key="17">
    <source>
        <dbReference type="SAM" id="Phobius"/>
    </source>
</evidence>
<evidence type="ECO:0000256" key="4">
    <source>
        <dbReference type="ARBA" id="ARBA00013170"/>
    </source>
</evidence>
<protein>
    <recommendedName>
        <fullName evidence="5 15">CDP-diacylglycerol--glycerol-3-phosphate 3-phosphatidyltransferase</fullName>
        <ecNumber evidence="4 15">2.7.8.5</ecNumber>
    </recommendedName>
</protein>
<evidence type="ECO:0000256" key="15">
    <source>
        <dbReference type="NCBIfam" id="TIGR00560"/>
    </source>
</evidence>
<evidence type="ECO:0000313" key="18">
    <source>
        <dbReference type="EMBL" id="AKO66177.1"/>
    </source>
</evidence>
<evidence type="ECO:0000256" key="13">
    <source>
        <dbReference type="ARBA" id="ARBA00023264"/>
    </source>
</evidence>
<dbReference type="EMBL" id="CP011002">
    <property type="protein sequence ID" value="AKO66177.1"/>
    <property type="molecule type" value="Genomic_DNA"/>
</dbReference>
<feature type="transmembrane region" description="Helical" evidence="17">
    <location>
        <begin position="159"/>
        <end position="176"/>
    </location>
</feature>
<feature type="transmembrane region" description="Helical" evidence="17">
    <location>
        <begin position="76"/>
        <end position="100"/>
    </location>
</feature>
<dbReference type="InterPro" id="IPR050324">
    <property type="entry name" value="CDP-alcohol_PTase-I"/>
</dbReference>
<evidence type="ECO:0000256" key="8">
    <source>
        <dbReference type="ARBA" id="ARBA00022692"/>
    </source>
</evidence>
<keyword evidence="6" id="KW-0444">Lipid biosynthesis</keyword>
<gene>
    <name evidence="18" type="ORF">VI33_05705</name>
</gene>
<dbReference type="Gene3D" id="1.20.120.1760">
    <property type="match status" value="1"/>
</dbReference>
<dbReference type="InterPro" id="IPR048254">
    <property type="entry name" value="CDP_ALCOHOL_P_TRANSF_CS"/>
</dbReference>
<keyword evidence="8 17" id="KW-0812">Transmembrane</keyword>
<dbReference type="AlphaFoldDB" id="A0A0H4JCE6"/>
<name>A0A0H4JCE6_9PROT</name>
<dbReference type="GO" id="GO:0016020">
    <property type="term" value="C:membrane"/>
    <property type="evidence" value="ECO:0007669"/>
    <property type="project" value="UniProtKB-SubCell"/>
</dbReference>
<evidence type="ECO:0000256" key="12">
    <source>
        <dbReference type="ARBA" id="ARBA00023209"/>
    </source>
</evidence>
<evidence type="ECO:0000256" key="10">
    <source>
        <dbReference type="ARBA" id="ARBA00023098"/>
    </source>
</evidence>
<proteinExistence type="inferred from homology"/>
<keyword evidence="12" id="KW-0594">Phospholipid biosynthesis</keyword>
<feature type="transmembrane region" description="Helical" evidence="17">
    <location>
        <begin position="6"/>
        <end position="24"/>
    </location>
</feature>
<evidence type="ECO:0000256" key="3">
    <source>
        <dbReference type="ARBA" id="ARBA00010441"/>
    </source>
</evidence>
<evidence type="ECO:0000256" key="14">
    <source>
        <dbReference type="ARBA" id="ARBA00048586"/>
    </source>
</evidence>
<dbReference type="InterPro" id="IPR000462">
    <property type="entry name" value="CDP-OH_P_trans"/>
</dbReference>
<comment type="pathway">
    <text evidence="2">Phospholipid metabolism; phosphatidylglycerol biosynthesis; phosphatidylglycerol from CDP-diacylglycerol: step 1/2.</text>
</comment>
<dbReference type="GO" id="GO:0046474">
    <property type="term" value="P:glycerophospholipid biosynthetic process"/>
    <property type="evidence" value="ECO:0007669"/>
    <property type="project" value="TreeGrafter"/>
</dbReference>
<comment type="similarity">
    <text evidence="3 16">Belongs to the CDP-alcohol phosphatidyltransferase class-I family.</text>
</comment>
<dbReference type="GO" id="GO:0008444">
    <property type="term" value="F:CDP-diacylglycerol-glycerol-3-phosphate 3-phosphatidyltransferase activity"/>
    <property type="evidence" value="ECO:0007669"/>
    <property type="project" value="UniProtKB-UniRule"/>
</dbReference>
<evidence type="ECO:0000256" key="16">
    <source>
        <dbReference type="RuleBase" id="RU003750"/>
    </source>
</evidence>
<comment type="subcellular location">
    <subcellularLocation>
        <location evidence="1">Membrane</location>
        <topology evidence="1">Multi-pass membrane protein</topology>
    </subcellularLocation>
</comment>
<dbReference type="InterPro" id="IPR004570">
    <property type="entry name" value="Phosphatidylglycerol_P_synth"/>
</dbReference>
<evidence type="ECO:0000256" key="7">
    <source>
        <dbReference type="ARBA" id="ARBA00022679"/>
    </source>
</evidence>
<evidence type="ECO:0000256" key="11">
    <source>
        <dbReference type="ARBA" id="ARBA00023136"/>
    </source>
</evidence>
<dbReference type="Proteomes" id="UP000066549">
    <property type="component" value="Chromosome"/>
</dbReference>
<reference evidence="18 19" key="1">
    <citation type="submission" date="2015-03" db="EMBL/GenBank/DDBJ databases">
        <title>Comparative analysis of the OM43 clade including a novel species from Red Sea uncovers genomic and metabolic diversity among marine methylotrophs.</title>
        <authorList>
            <person name="Jimenez-Infante F."/>
            <person name="Ngugi D.K."/>
            <person name="Vinu M."/>
            <person name="Alam I."/>
            <person name="Kamau A."/>
            <person name="Blom J."/>
            <person name="Bajic V.B."/>
            <person name="Stingl U."/>
        </authorList>
    </citation>
    <scope>NUCLEOTIDE SEQUENCE [LARGE SCALE GENOMIC DNA]</scope>
    <source>
        <strain evidence="18 19">MBRSH7</strain>
    </source>
</reference>
<organism evidence="18 19">
    <name type="scientific">Methylophilales bacterium MBRS-H7</name>
    <dbReference type="NCBI Taxonomy" id="1623450"/>
    <lineage>
        <taxon>Bacteria</taxon>
        <taxon>Pseudomonadati</taxon>
        <taxon>Pseudomonadota</taxon>
        <taxon>Betaproteobacteria</taxon>
        <taxon>Nitrosomonadales</taxon>
        <taxon>OM43 clade</taxon>
    </lineage>
</organism>
<evidence type="ECO:0000256" key="2">
    <source>
        <dbReference type="ARBA" id="ARBA00005042"/>
    </source>
</evidence>
<comment type="catalytic activity">
    <reaction evidence="14">
        <text>a CDP-1,2-diacyl-sn-glycerol + sn-glycerol 3-phosphate = a 1,2-diacyl-sn-glycero-3-phospho-(1'-sn-glycero-3'-phosphate) + CMP + H(+)</text>
        <dbReference type="Rhea" id="RHEA:12593"/>
        <dbReference type="ChEBI" id="CHEBI:15378"/>
        <dbReference type="ChEBI" id="CHEBI:57597"/>
        <dbReference type="ChEBI" id="CHEBI:58332"/>
        <dbReference type="ChEBI" id="CHEBI:60110"/>
        <dbReference type="ChEBI" id="CHEBI:60377"/>
        <dbReference type="EC" id="2.7.8.5"/>
    </reaction>
</comment>
<dbReference type="PANTHER" id="PTHR14269">
    <property type="entry name" value="CDP-DIACYLGLYCEROL--GLYCEROL-3-PHOSPHATE 3-PHOSPHATIDYLTRANSFERASE-RELATED"/>
    <property type="match status" value="1"/>
</dbReference>
<dbReference type="PATRIC" id="fig|1623450.3.peg.1135"/>
<dbReference type="OrthoDB" id="9796672at2"/>
<evidence type="ECO:0000313" key="19">
    <source>
        <dbReference type="Proteomes" id="UP000066549"/>
    </source>
</evidence>
<dbReference type="NCBIfam" id="TIGR00560">
    <property type="entry name" value="pgsA"/>
    <property type="match status" value="1"/>
</dbReference>
<keyword evidence="10" id="KW-0443">Lipid metabolism</keyword>
<dbReference type="PIRSF" id="PIRSF000847">
    <property type="entry name" value="Phos_ph_gly_syn"/>
    <property type="match status" value="1"/>
</dbReference>
<accession>A0A0H4JCE6</accession>
<dbReference type="Pfam" id="PF01066">
    <property type="entry name" value="CDP-OH_P_transf"/>
    <property type="match status" value="1"/>
</dbReference>
<dbReference type="EC" id="2.7.8.5" evidence="4 15"/>
<dbReference type="PANTHER" id="PTHR14269:SF62">
    <property type="entry name" value="CDP-DIACYLGLYCEROL--GLYCEROL-3-PHOSPHATE 3-PHOSPHATIDYLTRANSFERASE 1, CHLOROPLASTIC"/>
    <property type="match status" value="1"/>
</dbReference>
<keyword evidence="9 17" id="KW-1133">Transmembrane helix</keyword>
<evidence type="ECO:0000256" key="1">
    <source>
        <dbReference type="ARBA" id="ARBA00004141"/>
    </source>
</evidence>
<keyword evidence="13" id="KW-1208">Phospholipid metabolism</keyword>
<sequence length="183" mass="20198">MNLPNYISLFRIILIPFLILIFYLPHSVIGNFDKNLIATGLFILAGISDWLDGFLARKLQLESKFGAFIDPVADKLIVIASLVLLVELDRISALIAIIIIGREVAVSALREWMAGIGSAGSVAVAFVGKLKTTIQFVAITLLLYFEDIYLIPTRLLGEIAINLAAILTIISMLYYLKKAFARN</sequence>
<evidence type="ECO:0000256" key="5">
    <source>
        <dbReference type="ARBA" id="ARBA00014944"/>
    </source>
</evidence>